<dbReference type="SUPFAM" id="SSF51126">
    <property type="entry name" value="Pectin lyase-like"/>
    <property type="match status" value="1"/>
</dbReference>
<dbReference type="InterPro" id="IPR011050">
    <property type="entry name" value="Pectin_lyase_fold/virulence"/>
</dbReference>
<protein>
    <submittedName>
        <fullName evidence="2">Uncharacterized protein</fullName>
    </submittedName>
</protein>
<gene>
    <name evidence="2" type="ORF">BC670_0964</name>
</gene>
<feature type="signal peptide" evidence="1">
    <location>
        <begin position="1"/>
        <end position="22"/>
    </location>
</feature>
<sequence>MKRINFSVMLILSLIVSNLAYSQTIKAVYTIGSNYTPGGSPNCYSKTPSLILPPLDATSNNISPQTNTTNSFVFNDPSDANKINDVIKNAYGKGYKHFYFQEGLYVIDTPIDLSNLNGITIEGGGAGTVFKPANTTLTTIFDVKNCYNGKIKNLGIDLKTTLTCGDGQNTSDINTGIKIGAQVGRCLFENIFFRSNISANATVKGTSPILVQLTAGQESDYNTFNNIQFQRSRGGIVLDITGSDNPDDLASNGVFNHNTFSNIHLEHCLVGVDFIGSGGTIEGNLFSNFDVQASKDTDGALRLRTTDIVRNIRGVNNTFQNFNIADFNACASASSPGCSAVGYVFSVTNKAERTVIENTETEGNFVTGSDAKNGWYIDGGIGTQFINNASTNRLTDYIKRNLSDVIFIGQNSPNPVANTGTSTNFDAATPNAAYKNYFRVEDFGSVYYKGRTQNLKKTNGVISQDTYLGSVFITEDYSSYSFGNFRGGTNPFTATGSLFTIKGRGQFQPHASGIYNFLNNNNPYITANLNPTLVYNGTTYNIPLSVLTNADNNGALQWTKVSDISWNHIATKNIKLDGFAITNNSNATPATNTDAGLRLDNAGNVRIGTAAPFTTNPAKLQVDGRTIIGTASQEMNDYDAAYKLIVNGKVRVRNEVYVKEAGLTWPDYVFANDYKLMPLQQVAQHIQEKGHLPNMPSATEVEKDGIAVGDIIKRQQEKIEELTLYLIEKHRITYSI</sequence>
<keyword evidence="1" id="KW-0732">Signal</keyword>
<comment type="caution">
    <text evidence="2">The sequence shown here is derived from an EMBL/GenBank/DDBJ whole genome shotgun (WGS) entry which is preliminary data.</text>
</comment>
<dbReference type="RefSeq" id="WP_141841290.1">
    <property type="nucleotide sequence ID" value="NZ_VFPJ01000001.1"/>
</dbReference>
<evidence type="ECO:0000256" key="1">
    <source>
        <dbReference type="SAM" id="SignalP"/>
    </source>
</evidence>
<dbReference type="EMBL" id="VFPJ01000001">
    <property type="protein sequence ID" value="TQM40100.1"/>
    <property type="molecule type" value="Genomic_DNA"/>
</dbReference>
<dbReference type="AlphaFoldDB" id="A0A543G1W8"/>
<reference evidence="2 3" key="1">
    <citation type="submission" date="2019-06" db="EMBL/GenBank/DDBJ databases">
        <title>Genomic Encyclopedia of Archaeal and Bacterial Type Strains, Phase II (KMG-II): from individual species to whole genera.</title>
        <authorList>
            <person name="Goeker M."/>
        </authorList>
    </citation>
    <scope>NUCLEOTIDE SEQUENCE [LARGE SCALE GENOMIC DNA]</scope>
    <source>
        <strain evidence="2 3">DSM 24789</strain>
    </source>
</reference>
<name>A0A543G1W8_9FLAO</name>
<accession>A0A543G1W8</accession>
<dbReference type="Proteomes" id="UP000320773">
    <property type="component" value="Unassembled WGS sequence"/>
</dbReference>
<evidence type="ECO:0000313" key="2">
    <source>
        <dbReference type="EMBL" id="TQM40100.1"/>
    </source>
</evidence>
<evidence type="ECO:0000313" key="3">
    <source>
        <dbReference type="Proteomes" id="UP000320773"/>
    </source>
</evidence>
<feature type="chain" id="PRO_5021963038" evidence="1">
    <location>
        <begin position="23"/>
        <end position="736"/>
    </location>
</feature>
<organism evidence="2 3">
    <name type="scientific">Flavobacterium branchiophilum</name>
    <dbReference type="NCBI Taxonomy" id="55197"/>
    <lineage>
        <taxon>Bacteria</taxon>
        <taxon>Pseudomonadati</taxon>
        <taxon>Bacteroidota</taxon>
        <taxon>Flavobacteriia</taxon>
        <taxon>Flavobacteriales</taxon>
        <taxon>Flavobacteriaceae</taxon>
        <taxon>Flavobacterium</taxon>
    </lineage>
</organism>
<proteinExistence type="predicted"/>